<gene>
    <name evidence="8" type="ORF">DPQ25_03975</name>
</gene>
<dbReference type="RefSeq" id="WP_112331846.1">
    <property type="nucleotide sequence ID" value="NZ_JADPHD010000004.1"/>
</dbReference>
<evidence type="ECO:0000256" key="7">
    <source>
        <dbReference type="SAM" id="Phobius"/>
    </source>
</evidence>
<evidence type="ECO:0000256" key="6">
    <source>
        <dbReference type="ARBA" id="ARBA00023136"/>
    </source>
</evidence>
<feature type="transmembrane region" description="Helical" evidence="7">
    <location>
        <begin position="390"/>
        <end position="408"/>
    </location>
</feature>
<dbReference type="Gene3D" id="1.20.1250.20">
    <property type="entry name" value="MFS general substrate transporter like domains"/>
    <property type="match status" value="2"/>
</dbReference>
<evidence type="ECO:0000256" key="3">
    <source>
        <dbReference type="ARBA" id="ARBA00022448"/>
    </source>
</evidence>
<protein>
    <submittedName>
        <fullName evidence="8">MFS transporter</fullName>
    </submittedName>
</protein>
<keyword evidence="9" id="KW-1185">Reference proteome</keyword>
<feature type="transmembrane region" description="Helical" evidence="7">
    <location>
        <begin position="282"/>
        <end position="299"/>
    </location>
</feature>
<evidence type="ECO:0000256" key="4">
    <source>
        <dbReference type="ARBA" id="ARBA00022692"/>
    </source>
</evidence>
<comment type="caution">
    <text evidence="8">The sequence shown here is derived from an EMBL/GenBank/DDBJ whole genome shotgun (WGS) entry which is preliminary data.</text>
</comment>
<evidence type="ECO:0000313" key="8">
    <source>
        <dbReference type="EMBL" id="RAQ30651.1"/>
    </source>
</evidence>
<feature type="transmembrane region" description="Helical" evidence="7">
    <location>
        <begin position="169"/>
        <end position="187"/>
    </location>
</feature>
<feature type="transmembrane region" description="Helical" evidence="7">
    <location>
        <begin position="253"/>
        <end position="270"/>
    </location>
</feature>
<dbReference type="SUPFAM" id="SSF103473">
    <property type="entry name" value="MFS general substrate transporter"/>
    <property type="match status" value="1"/>
</dbReference>
<keyword evidence="6 7" id="KW-0472">Membrane</keyword>
<feature type="transmembrane region" description="Helical" evidence="7">
    <location>
        <begin position="337"/>
        <end position="357"/>
    </location>
</feature>
<comment type="subcellular location">
    <subcellularLocation>
        <location evidence="1">Cell membrane</location>
        <topology evidence="1">Multi-pass membrane protein</topology>
    </subcellularLocation>
</comment>
<feature type="transmembrane region" description="Helical" evidence="7">
    <location>
        <begin position="141"/>
        <end position="163"/>
    </location>
</feature>
<dbReference type="InterPro" id="IPR011701">
    <property type="entry name" value="MFS"/>
</dbReference>
<comment type="similarity">
    <text evidence="2">Belongs to the major facilitator superfamily.</text>
</comment>
<evidence type="ECO:0000256" key="1">
    <source>
        <dbReference type="ARBA" id="ARBA00004651"/>
    </source>
</evidence>
<dbReference type="GO" id="GO:0022857">
    <property type="term" value="F:transmembrane transporter activity"/>
    <property type="evidence" value="ECO:0007669"/>
    <property type="project" value="InterPro"/>
</dbReference>
<accession>A0A328UHP9</accession>
<name>A0A328UHP9_9FIRM</name>
<dbReference type="GO" id="GO:0005886">
    <property type="term" value="C:plasma membrane"/>
    <property type="evidence" value="ECO:0007669"/>
    <property type="project" value="UniProtKB-SubCell"/>
</dbReference>
<feature type="transmembrane region" description="Helical" evidence="7">
    <location>
        <begin position="214"/>
        <end position="233"/>
    </location>
</feature>
<dbReference type="InterPro" id="IPR051788">
    <property type="entry name" value="MFS_Transporter"/>
</dbReference>
<feature type="transmembrane region" description="Helical" evidence="7">
    <location>
        <begin position="107"/>
        <end position="129"/>
    </location>
</feature>
<dbReference type="InterPro" id="IPR036259">
    <property type="entry name" value="MFS_trans_sf"/>
</dbReference>
<proteinExistence type="inferred from homology"/>
<feature type="transmembrane region" description="Helical" evidence="7">
    <location>
        <begin position="305"/>
        <end position="325"/>
    </location>
</feature>
<keyword evidence="5 7" id="KW-1133">Transmembrane helix</keyword>
<dbReference type="Proteomes" id="UP000249377">
    <property type="component" value="Unassembled WGS sequence"/>
</dbReference>
<organism evidence="8 9">
    <name type="scientific">Hydrogeniiclostridium mannosilyticum</name>
    <dbReference type="NCBI Taxonomy" id="2764322"/>
    <lineage>
        <taxon>Bacteria</taxon>
        <taxon>Bacillati</taxon>
        <taxon>Bacillota</taxon>
        <taxon>Clostridia</taxon>
        <taxon>Eubacteriales</taxon>
        <taxon>Acutalibacteraceae</taxon>
        <taxon>Hydrogeniiclostridium</taxon>
    </lineage>
</organism>
<reference evidence="8 9" key="1">
    <citation type="submission" date="2018-06" db="EMBL/GenBank/DDBJ databases">
        <title>Noncontiguous genome sequence of Ruminococcaceae bacterium ASD2818.</title>
        <authorList>
            <person name="Chaplin A.V."/>
            <person name="Sokolova S.R."/>
            <person name="Kochetkova T.O."/>
            <person name="Goltsov A.Y."/>
            <person name="Trofimov D.Y."/>
            <person name="Efimov B.A."/>
        </authorList>
    </citation>
    <scope>NUCLEOTIDE SEQUENCE [LARGE SCALE GENOMIC DNA]</scope>
    <source>
        <strain evidence="8 9">ASD2818</strain>
    </source>
</reference>
<evidence type="ECO:0000313" key="9">
    <source>
        <dbReference type="Proteomes" id="UP000249377"/>
    </source>
</evidence>
<evidence type="ECO:0000256" key="2">
    <source>
        <dbReference type="ARBA" id="ARBA00008335"/>
    </source>
</evidence>
<dbReference type="AlphaFoldDB" id="A0A328UHP9"/>
<sequence>MENQAGKYTYKHTVHACYTGYITQAIINNLTPLLFTIFQTEFGITFEEVGRLILINFGVQICADVFSVRYVDKIGYRRSAMAAHILCVAGLACLAVLPHILPPYAGLVTAVVIYALGGGLLEVLVSPIVDSLPGDSKAGAMSLLHSFYCWGQVAVVLLTTLFVKLAGSQLWPALPLLWALVPFYNIFRFAKVPLVPPLEEEKLMTVRELVKNKIFIAALLLMLSAGASELIMSQWSSLFAEKGLGVSKMLGDLLGPCLFAVFMGIGRTVYGFWGEKLNLKRVLAVCGALCVACYLVTVFSPWPIFSLLGCALTGLSVSLMWPGVFSLSSRTFPRGGTAMFGMLAIFGDLGGSLGPWLSGVVSDVSQKLPVVSQWAASTGEALSQAGLKSGILAGTLFPLLLLVGLAMFRVRREKQSL</sequence>
<dbReference type="Pfam" id="PF07690">
    <property type="entry name" value="MFS_1"/>
    <property type="match status" value="1"/>
</dbReference>
<dbReference type="PANTHER" id="PTHR23514:SF3">
    <property type="entry name" value="BYPASS OF STOP CODON PROTEIN 6"/>
    <property type="match status" value="1"/>
</dbReference>
<keyword evidence="4 7" id="KW-0812">Transmembrane</keyword>
<feature type="transmembrane region" description="Helical" evidence="7">
    <location>
        <begin position="83"/>
        <end position="101"/>
    </location>
</feature>
<keyword evidence="3" id="KW-0813">Transport</keyword>
<dbReference type="EMBL" id="QLYR01000001">
    <property type="protein sequence ID" value="RAQ30651.1"/>
    <property type="molecule type" value="Genomic_DNA"/>
</dbReference>
<evidence type="ECO:0000256" key="5">
    <source>
        <dbReference type="ARBA" id="ARBA00022989"/>
    </source>
</evidence>
<dbReference type="PANTHER" id="PTHR23514">
    <property type="entry name" value="BYPASS OF STOP CODON PROTEIN 6"/>
    <property type="match status" value="1"/>
</dbReference>